<evidence type="ECO:0000256" key="2">
    <source>
        <dbReference type="ARBA" id="ARBA00022692"/>
    </source>
</evidence>
<sequence>MHSYISLLLLAFTLSLDSCSVGLTYGLRQVRIPWKSIIVIGLCSGAVMAVSMGIGHAIAQIFSPDLARMIGGVVLVGIGAWVLYQFFQSGKREEEELPQEKTMWNLEIKSLGIVIQILRKPTVADFDRSGTISGLEALMLGLALSIDSFGAGIGASMLGYSPLLMAGMVALMSTVFLSLGMRLGTWFSAMTWLQKFTFLPGVLLIIIGIWKM</sequence>
<dbReference type="PANTHER" id="PTHR35529:SF2">
    <property type="entry name" value="SPORULATION PROTEIN YTAF-RELATED"/>
    <property type="match status" value="1"/>
</dbReference>
<accession>A0AA42BMZ8</accession>
<feature type="transmembrane region" description="Helical" evidence="5">
    <location>
        <begin position="192"/>
        <end position="210"/>
    </location>
</feature>
<comment type="caution">
    <text evidence="6">The sequence shown here is derived from an EMBL/GenBank/DDBJ whole genome shotgun (WGS) entry which is preliminary data.</text>
</comment>
<evidence type="ECO:0000256" key="5">
    <source>
        <dbReference type="SAM" id="Phobius"/>
    </source>
</evidence>
<feature type="transmembrane region" description="Helical" evidence="5">
    <location>
        <begin position="163"/>
        <end position="180"/>
    </location>
</feature>
<feature type="transmembrane region" description="Helical" evidence="5">
    <location>
        <begin position="66"/>
        <end position="87"/>
    </location>
</feature>
<keyword evidence="3 5" id="KW-1133">Transmembrane helix</keyword>
<evidence type="ECO:0000256" key="1">
    <source>
        <dbReference type="ARBA" id="ARBA00022475"/>
    </source>
</evidence>
<dbReference type="EMBL" id="JANCLT010000001">
    <property type="protein sequence ID" value="MCP8967420.1"/>
    <property type="molecule type" value="Genomic_DNA"/>
</dbReference>
<dbReference type="PANTHER" id="PTHR35529">
    <property type="entry name" value="MANGANESE EFFLUX PUMP MNTP-RELATED"/>
    <property type="match status" value="1"/>
</dbReference>
<dbReference type="NCBIfam" id="TIGR02840">
    <property type="entry name" value="spore_YtaF"/>
    <property type="match status" value="1"/>
</dbReference>
<evidence type="ECO:0000313" key="6">
    <source>
        <dbReference type="EMBL" id="MCP8967420.1"/>
    </source>
</evidence>
<reference evidence="6" key="1">
    <citation type="submission" date="2022-07" db="EMBL/GenBank/DDBJ databases">
        <authorList>
            <person name="Li W.-J."/>
            <person name="Deng Q.-Q."/>
        </authorList>
    </citation>
    <scope>NUCLEOTIDE SEQUENCE</scope>
    <source>
        <strain evidence="6">SYSU M60031</strain>
    </source>
</reference>
<feature type="transmembrane region" description="Helical" evidence="5">
    <location>
        <begin position="32"/>
        <end position="54"/>
    </location>
</feature>
<name>A0AA42BMZ8_9BACI</name>
<keyword evidence="1" id="KW-1003">Cell membrane</keyword>
<dbReference type="InterPro" id="IPR003810">
    <property type="entry name" value="Mntp/YtaF"/>
</dbReference>
<organism evidence="6 7">
    <name type="scientific">Ectobacillus ponti</name>
    <dbReference type="NCBI Taxonomy" id="2961894"/>
    <lineage>
        <taxon>Bacteria</taxon>
        <taxon>Bacillati</taxon>
        <taxon>Bacillota</taxon>
        <taxon>Bacilli</taxon>
        <taxon>Bacillales</taxon>
        <taxon>Bacillaceae</taxon>
        <taxon>Ectobacillus</taxon>
    </lineage>
</organism>
<keyword evidence="4 5" id="KW-0472">Membrane</keyword>
<keyword evidence="7" id="KW-1185">Reference proteome</keyword>
<dbReference type="AlphaFoldDB" id="A0AA42BMZ8"/>
<evidence type="ECO:0000313" key="7">
    <source>
        <dbReference type="Proteomes" id="UP001156102"/>
    </source>
</evidence>
<dbReference type="InterPro" id="IPR014205">
    <property type="entry name" value="Spore_YtaF"/>
</dbReference>
<dbReference type="Proteomes" id="UP001156102">
    <property type="component" value="Unassembled WGS sequence"/>
</dbReference>
<dbReference type="RefSeq" id="WP_254757034.1">
    <property type="nucleotide sequence ID" value="NZ_JANCLT010000001.1"/>
</dbReference>
<dbReference type="Pfam" id="PF02659">
    <property type="entry name" value="Mntp"/>
    <property type="match status" value="2"/>
</dbReference>
<proteinExistence type="predicted"/>
<protein>
    <submittedName>
        <fullName evidence="6">Sporulation membrane protein YtaF</fullName>
    </submittedName>
</protein>
<evidence type="ECO:0000256" key="3">
    <source>
        <dbReference type="ARBA" id="ARBA00022989"/>
    </source>
</evidence>
<gene>
    <name evidence="6" type="primary">ytaF</name>
    <name evidence="6" type="ORF">NK662_02555</name>
</gene>
<keyword evidence="2 5" id="KW-0812">Transmembrane</keyword>
<evidence type="ECO:0000256" key="4">
    <source>
        <dbReference type="ARBA" id="ARBA00023136"/>
    </source>
</evidence>